<dbReference type="Gene3D" id="3.10.105.10">
    <property type="entry name" value="Dipeptide-binding Protein, Domain 3"/>
    <property type="match status" value="1"/>
</dbReference>
<gene>
    <name evidence="2" type="ORF">QOZ95_000996</name>
</gene>
<accession>A0ABU0KTT3</accession>
<proteinExistence type="predicted"/>
<dbReference type="Proteomes" id="UP001242811">
    <property type="component" value="Unassembled WGS sequence"/>
</dbReference>
<evidence type="ECO:0000313" key="2">
    <source>
        <dbReference type="EMBL" id="MDQ0492846.1"/>
    </source>
</evidence>
<evidence type="ECO:0000259" key="1">
    <source>
        <dbReference type="Pfam" id="PF04069"/>
    </source>
</evidence>
<protein>
    <submittedName>
        <fullName evidence="2">ABC-type proline/glycine betaine transport system substrate-binding protein</fullName>
    </submittedName>
</protein>
<dbReference type="Gene3D" id="3.40.190.100">
    <property type="entry name" value="Glycine betaine-binding periplasmic protein, domain 2"/>
    <property type="match status" value="1"/>
</dbReference>
<reference evidence="2 3" key="1">
    <citation type="submission" date="2023-07" db="EMBL/GenBank/DDBJ databases">
        <title>Genomic Encyclopedia of Type Strains, Phase IV (KMG-IV): sequencing the most valuable type-strain genomes for metagenomic binning, comparative biology and taxonomic classification.</title>
        <authorList>
            <person name="Goeker M."/>
        </authorList>
    </citation>
    <scope>NUCLEOTIDE SEQUENCE [LARGE SCALE GENOMIC DNA]</scope>
    <source>
        <strain evidence="2 3">DSM 14914</strain>
    </source>
</reference>
<dbReference type="InterPro" id="IPR007210">
    <property type="entry name" value="ABC_Gly_betaine_transp_sub-bd"/>
</dbReference>
<dbReference type="Pfam" id="PF04069">
    <property type="entry name" value="OpuAC"/>
    <property type="match status" value="1"/>
</dbReference>
<name>A0ABU0KTT3_9BACL</name>
<dbReference type="SUPFAM" id="SSF53850">
    <property type="entry name" value="Periplasmic binding protein-like II"/>
    <property type="match status" value="1"/>
</dbReference>
<dbReference type="EMBL" id="JAUSWA010000004">
    <property type="protein sequence ID" value="MDQ0492846.1"/>
    <property type="molecule type" value="Genomic_DNA"/>
</dbReference>
<sequence length="153" mass="17333">MNNYGLSDWKLLESSGAAMTATLDKAIKARQPIVVTGWTPHWMFNKYDLKYLKDPKKAYGDKEEIHTIARKGLKQDAPIAHEFLSRFNWTAEDMGEVMIAIQDGTAPQQAAKNWADKHPDKVQEWIKGLQPVNGDPLKLATLLGILKLPVRMY</sequence>
<feature type="domain" description="ABC-type glycine betaine transport system substrate-binding" evidence="1">
    <location>
        <begin position="1"/>
        <end position="116"/>
    </location>
</feature>
<evidence type="ECO:0000313" key="3">
    <source>
        <dbReference type="Proteomes" id="UP001242811"/>
    </source>
</evidence>
<organism evidence="2 3">
    <name type="scientific">Paenibacillus brasilensis</name>
    <dbReference type="NCBI Taxonomy" id="128574"/>
    <lineage>
        <taxon>Bacteria</taxon>
        <taxon>Bacillati</taxon>
        <taxon>Bacillota</taxon>
        <taxon>Bacilli</taxon>
        <taxon>Bacillales</taxon>
        <taxon>Paenibacillaceae</taxon>
        <taxon>Paenibacillus</taxon>
    </lineage>
</organism>
<comment type="caution">
    <text evidence="2">The sequence shown here is derived from an EMBL/GenBank/DDBJ whole genome shotgun (WGS) entry which is preliminary data.</text>
</comment>
<keyword evidence="3" id="KW-1185">Reference proteome</keyword>